<name>A0ABW9XW81_9BACL</name>
<keyword evidence="2" id="KW-1185">Reference proteome</keyword>
<dbReference type="Proteomes" id="UP000665561">
    <property type="component" value="Unassembled WGS sequence"/>
</dbReference>
<sequence>MKTLDEREQVTEVFQTNFGKYQNRNIVIYGIGKNTEYILDCCSTYNIVGLMDDARTGETIYGKSVLSCDQAFMLNVDMIVIVARSNNVKIIYRRIADFCTAHSIRVYDIYGNLLGQDIAQTKSMIAYNQLDMHSLLSKIMAAEVVSFDVFDTLVMRQTLYPQDIFLIMQERIEELDEHAEAFANVRIKAERELYREGLNPNLTAVYNRIQELLLITDELKQKWQQLEVRIEREFLLRRESMCELLAFSASSGKDVYLVSDMYLPRSTLYSLLSELGIHVQEDHLLVSCDFGVSKEAGLFNVLTEKVGSRKTLHIGDNEEADIRSAKRYGIHDTFHIKSALNMLEDGYASDLLKHDNKLSNRLMIGEFIARQLNSPFLFAETQGKFRVDSPYEMAYAFIAPVVYRFFSWIVAKAKELDLDRILFSARDGYLMELISQSLRSALPDFPRTQYFYTSRAAAVPAGLYSEEDILYAAQLAYSGSTWDMLQSRFHLSPDDIQQRANESDEEYVLKHKDAILRQAVIARDRYSRYLDSAAIPNGARVGFFDFVSSGTCQRMLSNFVDFELYGLYFARINSQGGYKSDIKIEAMYDIRNIYEPSWHFLDDYFFMENILTSFEPSLQQFDKDGRPVFAIEHRTADQFQHLTEIQNAIKDYFQKTKLRFKHVGEVDLEVPDLLIRSLREQYSIMRTNYFETEALVDEFTNRNFSLKGG</sequence>
<dbReference type="SUPFAM" id="SSF56784">
    <property type="entry name" value="HAD-like"/>
    <property type="match status" value="1"/>
</dbReference>
<dbReference type="Gene3D" id="1.10.150.400">
    <property type="match status" value="1"/>
</dbReference>
<dbReference type="EMBL" id="JAAAMV010000023">
    <property type="protein sequence ID" value="NBD26703.1"/>
    <property type="molecule type" value="Genomic_DNA"/>
</dbReference>
<dbReference type="InterPro" id="IPR036412">
    <property type="entry name" value="HAD-like_sf"/>
</dbReference>
<organism evidence="1 2">
    <name type="scientific">Paenibacillus glycinis</name>
    <dbReference type="NCBI Taxonomy" id="2697035"/>
    <lineage>
        <taxon>Bacteria</taxon>
        <taxon>Bacillati</taxon>
        <taxon>Bacillota</taxon>
        <taxon>Bacilli</taxon>
        <taxon>Bacillales</taxon>
        <taxon>Paenibacillaceae</taxon>
        <taxon>Paenibacillus</taxon>
    </lineage>
</organism>
<dbReference type="InterPro" id="IPR023214">
    <property type="entry name" value="HAD_sf"/>
</dbReference>
<accession>A0ABW9XW81</accession>
<evidence type="ECO:0000313" key="1">
    <source>
        <dbReference type="EMBL" id="NBD26703.1"/>
    </source>
</evidence>
<comment type="caution">
    <text evidence="1">The sequence shown here is derived from an EMBL/GenBank/DDBJ whole genome shotgun (WGS) entry which is preliminary data.</text>
</comment>
<dbReference type="Gene3D" id="3.40.50.720">
    <property type="entry name" value="NAD(P)-binding Rossmann-like Domain"/>
    <property type="match status" value="1"/>
</dbReference>
<evidence type="ECO:0008006" key="3">
    <source>
        <dbReference type="Google" id="ProtNLM"/>
    </source>
</evidence>
<evidence type="ECO:0000313" key="2">
    <source>
        <dbReference type="Proteomes" id="UP000665561"/>
    </source>
</evidence>
<reference evidence="1 2" key="1">
    <citation type="submission" date="2020-01" db="EMBL/GenBank/DDBJ databases">
        <title>Paenibacillus soybeanensis sp. nov. isolated from the nodules of soybean (Glycine max(L.) Merr).</title>
        <authorList>
            <person name="Wang H."/>
        </authorList>
    </citation>
    <scope>NUCLEOTIDE SEQUENCE [LARGE SCALE GENOMIC DNA]</scope>
    <source>
        <strain evidence="1 2">T1</strain>
    </source>
</reference>
<proteinExistence type="predicted"/>
<protein>
    <recommendedName>
        <fullName evidence="3">HAD family hydrolase</fullName>
    </recommendedName>
</protein>
<dbReference type="Gene3D" id="3.40.50.1000">
    <property type="entry name" value="HAD superfamily/HAD-like"/>
    <property type="match status" value="1"/>
</dbReference>
<gene>
    <name evidence="1" type="ORF">GT019_22750</name>
</gene>
<dbReference type="RefSeq" id="WP_161745727.1">
    <property type="nucleotide sequence ID" value="NZ_JAAAMV010000023.1"/>
</dbReference>